<gene>
    <name evidence="2" type="ORF">COS26_00015</name>
</gene>
<evidence type="ECO:0000256" key="1">
    <source>
        <dbReference type="SAM" id="Phobius"/>
    </source>
</evidence>
<organism evidence="2 3">
    <name type="scientific">Candidatus Nealsonbacteria bacterium CG02_land_8_20_14_3_00_40_11</name>
    <dbReference type="NCBI Taxonomy" id="1974700"/>
    <lineage>
        <taxon>Bacteria</taxon>
        <taxon>Candidatus Nealsoniibacteriota</taxon>
    </lineage>
</organism>
<sequence>MDLALPLAGLILPFFCWAVEVILPYPYIIEELGKAVFVILVWRLPRRSTKIKTTALMAIFFAFSESVFYLFRLSFNGTLQTLFLRLLLTTVLHTTTSMLILLPTLKSKKLILLSFPLAAAIHYLYNNFAPFLNPP</sequence>
<dbReference type="Proteomes" id="UP000230304">
    <property type="component" value="Unassembled WGS sequence"/>
</dbReference>
<dbReference type="Pfam" id="PF13367">
    <property type="entry name" value="PrsW-protease"/>
    <property type="match status" value="1"/>
</dbReference>
<evidence type="ECO:0000313" key="3">
    <source>
        <dbReference type="Proteomes" id="UP000230304"/>
    </source>
</evidence>
<dbReference type="GO" id="GO:0008233">
    <property type="term" value="F:peptidase activity"/>
    <property type="evidence" value="ECO:0007669"/>
    <property type="project" value="InterPro"/>
</dbReference>
<name>A0A2M7D8S4_9BACT</name>
<dbReference type="AlphaFoldDB" id="A0A2M7D8S4"/>
<comment type="caution">
    <text evidence="2">The sequence shown here is derived from an EMBL/GenBank/DDBJ whole genome shotgun (WGS) entry which is preliminary data.</text>
</comment>
<dbReference type="InterPro" id="IPR026898">
    <property type="entry name" value="PrsW"/>
</dbReference>
<keyword evidence="1" id="KW-0812">Transmembrane</keyword>
<evidence type="ECO:0008006" key="4">
    <source>
        <dbReference type="Google" id="ProtNLM"/>
    </source>
</evidence>
<protein>
    <recommendedName>
        <fullName evidence="4">PrsW family intramembrane metalloprotease</fullName>
    </recommendedName>
</protein>
<accession>A0A2M7D8S4</accession>
<feature type="transmembrane region" description="Helical" evidence="1">
    <location>
        <begin position="51"/>
        <end position="71"/>
    </location>
</feature>
<dbReference type="EMBL" id="PEUA01000001">
    <property type="protein sequence ID" value="PIV43805.1"/>
    <property type="molecule type" value="Genomic_DNA"/>
</dbReference>
<keyword evidence="1" id="KW-1133">Transmembrane helix</keyword>
<keyword evidence="1" id="KW-0472">Membrane</keyword>
<feature type="transmembrane region" description="Helical" evidence="1">
    <location>
        <begin position="109"/>
        <end position="125"/>
    </location>
</feature>
<proteinExistence type="predicted"/>
<feature type="transmembrane region" description="Helical" evidence="1">
    <location>
        <begin position="83"/>
        <end position="102"/>
    </location>
</feature>
<evidence type="ECO:0000313" key="2">
    <source>
        <dbReference type="EMBL" id="PIV43805.1"/>
    </source>
</evidence>
<reference evidence="3" key="1">
    <citation type="submission" date="2017-09" db="EMBL/GenBank/DDBJ databases">
        <title>Depth-based differentiation of microbial function through sediment-hosted aquifers and enrichment of novel symbionts in the deep terrestrial subsurface.</title>
        <authorList>
            <person name="Probst A.J."/>
            <person name="Ladd B."/>
            <person name="Jarett J.K."/>
            <person name="Geller-Mcgrath D.E."/>
            <person name="Sieber C.M.K."/>
            <person name="Emerson J.B."/>
            <person name="Anantharaman K."/>
            <person name="Thomas B.C."/>
            <person name="Malmstrom R."/>
            <person name="Stieglmeier M."/>
            <person name="Klingl A."/>
            <person name="Woyke T."/>
            <person name="Ryan C.M."/>
            <person name="Banfield J.F."/>
        </authorList>
    </citation>
    <scope>NUCLEOTIDE SEQUENCE [LARGE SCALE GENOMIC DNA]</scope>
</reference>